<dbReference type="GO" id="GO:0010181">
    <property type="term" value="F:FMN binding"/>
    <property type="evidence" value="ECO:0007669"/>
    <property type="project" value="UniProtKB-UniRule"/>
</dbReference>
<dbReference type="SUPFAM" id="SSF50475">
    <property type="entry name" value="FMN-binding split barrel"/>
    <property type="match status" value="1"/>
</dbReference>
<protein>
    <recommendedName>
        <fullName evidence="5">Pyridoxine/pyridoxamine 5'-phosphate oxidase</fullName>
        <ecNumber evidence="5">1.4.3.5</ecNumber>
    </recommendedName>
    <alternativeName>
        <fullName evidence="5">PNP/PMP oxidase</fullName>
        <shortName evidence="5">PNPOx</shortName>
    </alternativeName>
    <alternativeName>
        <fullName evidence="5">Pyridoxal 5'-phosphate synthase</fullName>
    </alternativeName>
</protein>
<evidence type="ECO:0000259" key="9">
    <source>
        <dbReference type="Pfam" id="PF10590"/>
    </source>
</evidence>
<dbReference type="NCBIfam" id="TIGR00558">
    <property type="entry name" value="pdxH"/>
    <property type="match status" value="1"/>
</dbReference>
<dbReference type="HAMAP" id="MF_01629">
    <property type="entry name" value="PdxH"/>
    <property type="match status" value="1"/>
</dbReference>
<evidence type="ECO:0000313" key="10">
    <source>
        <dbReference type="EMBL" id="AKX60493.1"/>
    </source>
</evidence>
<gene>
    <name evidence="5" type="primary">pdxH</name>
    <name evidence="10" type="ORF">AKN88_00465</name>
</gene>
<reference evidence="10 11" key="1">
    <citation type="journal article" date="2015" name="Genome Announc.">
        <title>Genome Sequences of Oblitimonas alkaliphila gen. nov. sp. nov. (Proposed), a Novel Bacterium of the Pseudomonadaceae Family.</title>
        <authorList>
            <person name="Lauer A.C."/>
            <person name="Nicholson A.C."/>
            <person name="Humrighouse B.W."/>
            <person name="Emery B."/>
            <person name="Drobish A."/>
            <person name="Juieng P."/>
            <person name="Loparev V."/>
            <person name="McQuiston J.R."/>
        </authorList>
    </citation>
    <scope>NUCLEOTIDE SEQUENCE [LARGE SCALE GENOMIC DNA]</scope>
    <source>
        <strain evidence="10 11">E5571</strain>
    </source>
</reference>
<feature type="domain" description="Pyridoxamine 5'-phosphate oxidase N-terminal" evidence="8">
    <location>
        <begin position="39"/>
        <end position="155"/>
    </location>
</feature>
<feature type="domain" description="Pyridoxine 5'-phosphate oxidase dimerisation C-terminal" evidence="9">
    <location>
        <begin position="168"/>
        <end position="209"/>
    </location>
</feature>
<keyword evidence="11" id="KW-1185">Reference proteome</keyword>
<feature type="binding site" evidence="5 6">
    <location>
        <position position="119"/>
    </location>
    <ligand>
        <name>substrate</name>
    </ligand>
</feature>
<feature type="binding site" evidence="5 7">
    <location>
        <position position="79"/>
    </location>
    <ligand>
        <name>FMN</name>
        <dbReference type="ChEBI" id="CHEBI:58210"/>
    </ligand>
</feature>
<evidence type="ECO:0000256" key="7">
    <source>
        <dbReference type="PIRSR" id="PIRSR000190-2"/>
    </source>
</evidence>
<dbReference type="AlphaFoldDB" id="A0A0K1XH34"/>
<dbReference type="NCBIfam" id="NF004231">
    <property type="entry name" value="PRK05679.1"/>
    <property type="match status" value="1"/>
</dbReference>
<dbReference type="PATRIC" id="fig|1698449.3.peg.91"/>
<proteinExistence type="inferred from homology"/>
<feature type="binding site" evidence="5 7">
    <location>
        <begin position="72"/>
        <end position="73"/>
    </location>
    <ligand>
        <name>FMN</name>
        <dbReference type="ChEBI" id="CHEBI:58210"/>
    </ligand>
</feature>
<dbReference type="EC" id="1.4.3.5" evidence="5"/>
<dbReference type="PANTHER" id="PTHR10851">
    <property type="entry name" value="PYRIDOXINE-5-PHOSPHATE OXIDASE"/>
    <property type="match status" value="1"/>
</dbReference>
<keyword evidence="2 5" id="KW-0285">Flavoprotein</keyword>
<feature type="binding site" evidence="5 7">
    <location>
        <position position="181"/>
    </location>
    <ligand>
        <name>FMN</name>
        <dbReference type="ChEBI" id="CHEBI:58210"/>
    </ligand>
</feature>
<feature type="binding site" evidence="5 7">
    <location>
        <begin position="57"/>
        <end position="62"/>
    </location>
    <ligand>
        <name>FMN</name>
        <dbReference type="ChEBI" id="CHEBI:58210"/>
    </ligand>
</feature>
<keyword evidence="5" id="KW-0664">Pyridoxine biosynthesis</keyword>
<feature type="binding site" evidence="5 6">
    <location>
        <position position="123"/>
    </location>
    <ligand>
        <name>substrate</name>
    </ligand>
</feature>
<comment type="similarity">
    <text evidence="1 5">Belongs to the pyridoxamine 5'-phosphate oxidase family.</text>
</comment>
<feature type="binding site" evidence="5 7">
    <location>
        <begin position="136"/>
        <end position="137"/>
    </location>
    <ligand>
        <name>FMN</name>
        <dbReference type="ChEBI" id="CHEBI:58210"/>
    </ligand>
</feature>
<organism evidence="10 11">
    <name type="scientific">Thiopseudomonas alkaliphila</name>
    <dbReference type="NCBI Taxonomy" id="1697053"/>
    <lineage>
        <taxon>Bacteria</taxon>
        <taxon>Pseudomonadati</taxon>
        <taxon>Pseudomonadota</taxon>
        <taxon>Gammaproteobacteria</taxon>
        <taxon>Pseudomonadales</taxon>
        <taxon>Pseudomonadaceae</taxon>
        <taxon>Thiopseudomonas</taxon>
    </lineage>
</organism>
<comment type="function">
    <text evidence="5">Catalyzes the oxidation of either pyridoxine 5'-phosphate (PNP) or pyridoxamine 5'-phosphate (PMP) into pyridoxal 5'-phosphate (PLP).</text>
</comment>
<comment type="pathway">
    <text evidence="5">Cofactor metabolism; pyridoxal 5'-phosphate salvage; pyridoxal 5'-phosphate from pyridoxine 5'-phosphate: step 1/1.</text>
</comment>
<evidence type="ECO:0000256" key="3">
    <source>
        <dbReference type="ARBA" id="ARBA00022643"/>
    </source>
</evidence>
<dbReference type="InterPro" id="IPR019740">
    <property type="entry name" value="Pyridox_Oxase_CS"/>
</dbReference>
<feature type="binding site" evidence="5 6">
    <location>
        <position position="62"/>
    </location>
    <ligand>
        <name>substrate</name>
    </ligand>
</feature>
<keyword evidence="3 5" id="KW-0288">FMN</keyword>
<evidence type="ECO:0000256" key="2">
    <source>
        <dbReference type="ARBA" id="ARBA00022630"/>
    </source>
</evidence>
<comment type="catalytic activity">
    <reaction evidence="5">
        <text>pyridoxamine 5'-phosphate + O2 + H2O = pyridoxal 5'-phosphate + H2O2 + NH4(+)</text>
        <dbReference type="Rhea" id="RHEA:15817"/>
        <dbReference type="ChEBI" id="CHEBI:15377"/>
        <dbReference type="ChEBI" id="CHEBI:15379"/>
        <dbReference type="ChEBI" id="CHEBI:16240"/>
        <dbReference type="ChEBI" id="CHEBI:28938"/>
        <dbReference type="ChEBI" id="CHEBI:58451"/>
        <dbReference type="ChEBI" id="CHEBI:597326"/>
        <dbReference type="EC" id="1.4.3.5"/>
    </reaction>
</comment>
<feature type="binding site" evidence="5 7">
    <location>
        <position position="191"/>
    </location>
    <ligand>
        <name>FMN</name>
        <dbReference type="ChEBI" id="CHEBI:58210"/>
    </ligand>
</feature>
<dbReference type="PANTHER" id="PTHR10851:SF0">
    <property type="entry name" value="PYRIDOXINE-5'-PHOSPHATE OXIDASE"/>
    <property type="match status" value="1"/>
</dbReference>
<comment type="pathway">
    <text evidence="5">Cofactor metabolism; pyridoxal 5'-phosphate salvage; pyridoxal 5'-phosphate from pyridoxamine 5'-phosphate: step 1/1.</text>
</comment>
<evidence type="ECO:0000313" key="11">
    <source>
        <dbReference type="Proteomes" id="UP000063953"/>
    </source>
</evidence>
<comment type="subunit">
    <text evidence="5">Homodimer.</text>
</comment>
<dbReference type="InterPro" id="IPR012349">
    <property type="entry name" value="Split_barrel_FMN-bd"/>
</dbReference>
<comment type="cofactor">
    <cofactor evidence="5 7">
        <name>FMN</name>
        <dbReference type="ChEBI" id="CHEBI:58210"/>
    </cofactor>
    <text evidence="5 7">Binds 1 FMN per subunit.</text>
</comment>
<evidence type="ECO:0000259" key="8">
    <source>
        <dbReference type="Pfam" id="PF01243"/>
    </source>
</evidence>
<keyword evidence="4 5" id="KW-0560">Oxidoreductase</keyword>
<comment type="caution">
    <text evidence="5">Lacks conserved residue(s) required for the propagation of feature annotation.</text>
</comment>
<dbReference type="PIRSF" id="PIRSF000190">
    <property type="entry name" value="Pyd_amn-ph_oxd"/>
    <property type="match status" value="1"/>
</dbReference>
<dbReference type="GO" id="GO:0008615">
    <property type="term" value="P:pyridoxine biosynthetic process"/>
    <property type="evidence" value="ECO:0007669"/>
    <property type="project" value="UniProtKB-UniRule"/>
</dbReference>
<dbReference type="STRING" id="1697053.AKN87_02370"/>
<dbReference type="Gene3D" id="2.30.110.10">
    <property type="entry name" value="Electron Transport, Fmn-binding Protein, Chain A"/>
    <property type="match status" value="1"/>
</dbReference>
<feature type="binding site" evidence="5 7">
    <location>
        <position position="101"/>
    </location>
    <ligand>
        <name>FMN</name>
        <dbReference type="ChEBI" id="CHEBI:58210"/>
    </ligand>
</feature>
<dbReference type="Pfam" id="PF10590">
    <property type="entry name" value="PNP_phzG_C"/>
    <property type="match status" value="1"/>
</dbReference>
<sequence>MRRNYLRDGLLEHSAPMDPFVLFEQWFNQAVATEQAPIEPNAMMLASVDASGQPHCRVLLLKGVTAEGFIFFTNYDSAKGQQLSVQPKAAMTFFWPTLERQVRIEGQVKQVEPAVSDAYYAQRPLGSRLGAWASEQSQPIAGREVLELAMQQVEQRFADSEPTRPAHWGGFCLEPQRIEFWQGRTCRLHDRLNFVREAQGGWRRERLAP</sequence>
<evidence type="ECO:0000256" key="1">
    <source>
        <dbReference type="ARBA" id="ARBA00007301"/>
    </source>
</evidence>
<dbReference type="Proteomes" id="UP000063953">
    <property type="component" value="Chromosome"/>
</dbReference>
<dbReference type="InterPro" id="IPR011576">
    <property type="entry name" value="Pyridox_Oxase_N"/>
</dbReference>
<dbReference type="RefSeq" id="WP_053101839.1">
    <property type="nucleotide sequence ID" value="NZ_CP012365.1"/>
</dbReference>
<dbReference type="InterPro" id="IPR000659">
    <property type="entry name" value="Pyridox_Oxase"/>
</dbReference>
<dbReference type="Pfam" id="PF01243">
    <property type="entry name" value="PNPOx_N"/>
    <property type="match status" value="1"/>
</dbReference>
<comment type="catalytic activity">
    <reaction evidence="5">
        <text>pyridoxine 5'-phosphate + O2 = pyridoxal 5'-phosphate + H2O2</text>
        <dbReference type="Rhea" id="RHEA:15149"/>
        <dbReference type="ChEBI" id="CHEBI:15379"/>
        <dbReference type="ChEBI" id="CHEBI:16240"/>
        <dbReference type="ChEBI" id="CHEBI:58589"/>
        <dbReference type="ChEBI" id="CHEBI:597326"/>
        <dbReference type="EC" id="1.4.3.5"/>
    </reaction>
</comment>
<feature type="binding site" evidence="5 6">
    <location>
        <begin position="187"/>
        <end position="189"/>
    </location>
    <ligand>
        <name>substrate</name>
    </ligand>
</feature>
<dbReference type="GO" id="GO:0004733">
    <property type="term" value="F:pyridoxamine phosphate oxidase activity"/>
    <property type="evidence" value="ECO:0007669"/>
    <property type="project" value="UniProtKB-UniRule"/>
</dbReference>
<evidence type="ECO:0000256" key="6">
    <source>
        <dbReference type="PIRSR" id="PIRSR000190-1"/>
    </source>
</evidence>
<dbReference type="InterPro" id="IPR019576">
    <property type="entry name" value="Pyridoxamine_oxidase_dimer_C"/>
</dbReference>
<feature type="binding site" evidence="6">
    <location>
        <begin position="2"/>
        <end position="5"/>
    </location>
    <ligand>
        <name>substrate</name>
    </ligand>
</feature>
<evidence type="ECO:0000256" key="4">
    <source>
        <dbReference type="ARBA" id="ARBA00023002"/>
    </source>
</evidence>
<dbReference type="EMBL" id="CP012365">
    <property type="protein sequence ID" value="AKX60493.1"/>
    <property type="molecule type" value="Genomic_DNA"/>
</dbReference>
<dbReference type="PROSITE" id="PS01064">
    <property type="entry name" value="PYRIDOX_OXIDASE"/>
    <property type="match status" value="1"/>
</dbReference>
<accession>A0A0K1XH34</accession>
<dbReference type="UniPathway" id="UPA01068">
    <property type="reaction ID" value="UER00304"/>
</dbReference>
<feature type="binding site" evidence="5 6">
    <location>
        <position position="127"/>
    </location>
    <ligand>
        <name>substrate</name>
    </ligand>
</feature>
<name>A0A0K1XH34_9GAMM</name>
<evidence type="ECO:0000256" key="5">
    <source>
        <dbReference type="HAMAP-Rule" id="MF_01629"/>
    </source>
</evidence>